<dbReference type="GO" id="GO:0005737">
    <property type="term" value="C:cytoplasm"/>
    <property type="evidence" value="ECO:0007669"/>
    <property type="project" value="TreeGrafter"/>
</dbReference>
<reference evidence="1" key="1">
    <citation type="journal article" date="2020" name="J. Eukaryot. Microbiol.">
        <title>De novo Sequencing, Assembly and Annotation of the Transcriptome for the Free-Living Testate Amoeba Arcella intermedia.</title>
        <authorList>
            <person name="Ribeiro G.M."/>
            <person name="Porfirio-Sousa A.L."/>
            <person name="Maurer-Alcala X.X."/>
            <person name="Katz L.A."/>
            <person name="Lahr D.J.G."/>
        </authorList>
    </citation>
    <scope>NUCLEOTIDE SEQUENCE</scope>
</reference>
<proteinExistence type="predicted"/>
<dbReference type="EMBL" id="GIBP01008799">
    <property type="protein sequence ID" value="NDV37768.1"/>
    <property type="molecule type" value="Transcribed_RNA"/>
</dbReference>
<name>A0A6B2LM21_9EUKA</name>
<organism evidence="1">
    <name type="scientific">Arcella intermedia</name>
    <dbReference type="NCBI Taxonomy" id="1963864"/>
    <lineage>
        <taxon>Eukaryota</taxon>
        <taxon>Amoebozoa</taxon>
        <taxon>Tubulinea</taxon>
        <taxon>Elardia</taxon>
        <taxon>Arcellinida</taxon>
        <taxon>Sphaerothecina</taxon>
        <taxon>Arcellidae</taxon>
        <taxon>Arcella</taxon>
    </lineage>
</organism>
<dbReference type="AlphaFoldDB" id="A0A6B2LM21"/>
<dbReference type="PROSITE" id="PS51318">
    <property type="entry name" value="TAT"/>
    <property type="match status" value="1"/>
</dbReference>
<dbReference type="GO" id="GO:0005634">
    <property type="term" value="C:nucleus"/>
    <property type="evidence" value="ECO:0007669"/>
    <property type="project" value="TreeGrafter"/>
</dbReference>
<dbReference type="Gene3D" id="6.10.250.720">
    <property type="match status" value="1"/>
</dbReference>
<dbReference type="Gene3D" id="6.20.380.10">
    <property type="match status" value="1"/>
</dbReference>
<dbReference type="PANTHER" id="PTHR14165:SF3">
    <property type="entry name" value="MAJOR VAULT PROTEIN"/>
    <property type="match status" value="1"/>
</dbReference>
<dbReference type="InterPro" id="IPR039059">
    <property type="entry name" value="MVP"/>
</dbReference>
<protein>
    <submittedName>
        <fullName evidence="1">Uncharacterized protein</fullName>
    </submittedName>
</protein>
<dbReference type="InterPro" id="IPR006311">
    <property type="entry name" value="TAT_signal"/>
</dbReference>
<dbReference type="PANTHER" id="PTHR14165">
    <property type="entry name" value="MAJOR VAULT PROTEIN"/>
    <property type="match status" value="1"/>
</dbReference>
<evidence type="ECO:0000313" key="1">
    <source>
        <dbReference type="EMBL" id="NDV37768.1"/>
    </source>
</evidence>
<accession>A0A6B2LM21</accession>
<sequence>MERQKIADEAEAEKSRRQLLELQAASAAVESTGQATAEAKARAQAAEIEGRAAVKQSELAAEAERIKASGALEQKNASQEAALAHQTALDALEITKARDLAEIEAEKFKSIVDAIGAETLEAIAQAGPEMEVRLLAGLGLRSFALTDPNSPLNLFNRN</sequence>